<keyword evidence="1" id="KW-0507">mRNA processing</keyword>
<evidence type="ECO:0000256" key="2">
    <source>
        <dbReference type="ARBA" id="ARBA00022884"/>
    </source>
</evidence>
<dbReference type="CDD" id="cd12231">
    <property type="entry name" value="RRM2_U2AF65"/>
    <property type="match status" value="1"/>
</dbReference>
<keyword evidence="3" id="KW-0508">mRNA splicing</keyword>
<name>A0A7S2L2F3_9STRA</name>
<evidence type="ECO:0000256" key="1">
    <source>
        <dbReference type="ARBA" id="ARBA00022664"/>
    </source>
</evidence>
<gene>
    <name evidence="7" type="ORF">SMAR0320_LOCUS7424</name>
</gene>
<dbReference type="InterPro" id="IPR012677">
    <property type="entry name" value="Nucleotide-bd_a/b_plait_sf"/>
</dbReference>
<dbReference type="InterPro" id="IPR000504">
    <property type="entry name" value="RRM_dom"/>
</dbReference>
<dbReference type="PROSITE" id="PS50102">
    <property type="entry name" value="RRM"/>
    <property type="match status" value="2"/>
</dbReference>
<dbReference type="PANTHER" id="PTHR23139">
    <property type="entry name" value="RNA-BINDING PROTEIN"/>
    <property type="match status" value="1"/>
</dbReference>
<dbReference type="GO" id="GO:0006397">
    <property type="term" value="P:mRNA processing"/>
    <property type="evidence" value="ECO:0007669"/>
    <property type="project" value="UniProtKB-KW"/>
</dbReference>
<feature type="compositionally biased region" description="Gly residues" evidence="5">
    <location>
        <begin position="1"/>
        <end position="31"/>
    </location>
</feature>
<dbReference type="InterPro" id="IPR035979">
    <property type="entry name" value="RBD_domain_sf"/>
</dbReference>
<dbReference type="FunFam" id="3.30.70.330:FF:000097">
    <property type="entry name" value="U2 snRNP auxiliary factor large subunit"/>
    <property type="match status" value="1"/>
</dbReference>
<reference evidence="7" key="1">
    <citation type="submission" date="2021-01" db="EMBL/GenBank/DDBJ databases">
        <authorList>
            <person name="Corre E."/>
            <person name="Pelletier E."/>
            <person name="Niang G."/>
            <person name="Scheremetjew M."/>
            <person name="Finn R."/>
            <person name="Kale V."/>
            <person name="Holt S."/>
            <person name="Cochrane G."/>
            <person name="Meng A."/>
            <person name="Brown T."/>
            <person name="Cohen L."/>
        </authorList>
    </citation>
    <scope>NUCLEOTIDE SEQUENCE</scope>
    <source>
        <strain evidence="7">SM1012Den-03</strain>
    </source>
</reference>
<dbReference type="AlphaFoldDB" id="A0A7S2L2F3"/>
<proteinExistence type="predicted"/>
<feature type="domain" description="RRM" evidence="6">
    <location>
        <begin position="40"/>
        <end position="134"/>
    </location>
</feature>
<dbReference type="GO" id="GO:0003723">
    <property type="term" value="F:RNA binding"/>
    <property type="evidence" value="ECO:0007669"/>
    <property type="project" value="UniProtKB-UniRule"/>
</dbReference>
<organism evidence="7">
    <name type="scientific">Skeletonema marinoi</name>
    <dbReference type="NCBI Taxonomy" id="267567"/>
    <lineage>
        <taxon>Eukaryota</taxon>
        <taxon>Sar</taxon>
        <taxon>Stramenopiles</taxon>
        <taxon>Ochrophyta</taxon>
        <taxon>Bacillariophyta</taxon>
        <taxon>Coscinodiscophyceae</taxon>
        <taxon>Thalassiosirophycidae</taxon>
        <taxon>Thalassiosirales</taxon>
        <taxon>Skeletonemataceae</taxon>
        <taxon>Skeletonema</taxon>
        <taxon>Skeletonema marinoi-dohrnii complex</taxon>
    </lineage>
</organism>
<feature type="region of interest" description="Disordered" evidence="5">
    <location>
        <begin position="1"/>
        <end position="36"/>
    </location>
</feature>
<dbReference type="Gene3D" id="3.30.70.330">
    <property type="match status" value="3"/>
</dbReference>
<accession>A0A7S2L2F3</accession>
<keyword evidence="2 4" id="KW-0694">RNA-binding</keyword>
<feature type="domain" description="RRM" evidence="6">
    <location>
        <begin position="168"/>
        <end position="248"/>
    </location>
</feature>
<dbReference type="Pfam" id="PF00076">
    <property type="entry name" value="RRM_1"/>
    <property type="match status" value="1"/>
</dbReference>
<dbReference type="GO" id="GO:0008380">
    <property type="term" value="P:RNA splicing"/>
    <property type="evidence" value="ECO:0007669"/>
    <property type="project" value="UniProtKB-KW"/>
</dbReference>
<evidence type="ECO:0000256" key="3">
    <source>
        <dbReference type="ARBA" id="ARBA00023187"/>
    </source>
</evidence>
<evidence type="ECO:0000313" key="7">
    <source>
        <dbReference type="EMBL" id="CAD9592295.1"/>
    </source>
</evidence>
<dbReference type="SMART" id="SM00360">
    <property type="entry name" value="RRM"/>
    <property type="match status" value="3"/>
</dbReference>
<protein>
    <recommendedName>
        <fullName evidence="6">RRM domain-containing protein</fullName>
    </recommendedName>
</protein>
<evidence type="ECO:0000256" key="4">
    <source>
        <dbReference type="PROSITE-ProRule" id="PRU00176"/>
    </source>
</evidence>
<dbReference type="SUPFAM" id="SSF54928">
    <property type="entry name" value="RNA-binding domain, RBD"/>
    <property type="match status" value="2"/>
</dbReference>
<sequence>MMTGAGGMGIGATSAGGGGGMRSEGSRGGGLQPQQTRHARRLYIGNIPDIHENDVHNFFRDAIRSAIIMDLSNPNPSHQKQYIENDPIISVYINRERRFAFLEFKTMEITTSCLDLDGINVMGHGKVTIKRPNDYNPAWAPPVNPSTLPRLDTAKLGIVSSTVPDGPNKIFIGGLPYHLTESQVLELLGAFGTVKAFHLVKADATALTSKGYCFVEYADPNLTQVACMGLNGMDMGGGKQLSCRMAVQGHSTDNSGLAAVQTGGGAFAAPVAAPPAAATVVDGVDVDALLNAALGGGAAAAPIMPAAIPAAAPMMQMNPMQPQQAAVDPMAVANMLDAALGGASAGVGGPMGGLPPQPVSATPQATRVLVLLNMVLDEDLTNDEDFRMLEEEVREEVGKYGKLLSMKIPRPQDGCAPSAVKKIFLEYATPSDAMNAEKELKGRAFGPNVVDASYFSEESYARNALS</sequence>
<evidence type="ECO:0000259" key="6">
    <source>
        <dbReference type="PROSITE" id="PS50102"/>
    </source>
</evidence>
<dbReference type="EMBL" id="HBGZ01010358">
    <property type="protein sequence ID" value="CAD9592295.1"/>
    <property type="molecule type" value="Transcribed_RNA"/>
</dbReference>
<dbReference type="CDD" id="cd12232">
    <property type="entry name" value="RRM3_U2AF65"/>
    <property type="match status" value="1"/>
</dbReference>
<evidence type="ECO:0000256" key="5">
    <source>
        <dbReference type="SAM" id="MobiDB-lite"/>
    </source>
</evidence>